<evidence type="ECO:0000259" key="7">
    <source>
        <dbReference type="Pfam" id="PF13886"/>
    </source>
</evidence>
<organism evidence="8 9">
    <name type="scientific">Hortaea werneckii</name>
    <name type="common">Black yeast</name>
    <name type="synonym">Cladosporium werneckii</name>
    <dbReference type="NCBI Taxonomy" id="91943"/>
    <lineage>
        <taxon>Eukaryota</taxon>
        <taxon>Fungi</taxon>
        <taxon>Dikarya</taxon>
        <taxon>Ascomycota</taxon>
        <taxon>Pezizomycotina</taxon>
        <taxon>Dothideomycetes</taxon>
        <taxon>Dothideomycetidae</taxon>
        <taxon>Mycosphaerellales</taxon>
        <taxon>Teratosphaeriaceae</taxon>
        <taxon>Hortaea</taxon>
    </lineage>
</organism>
<evidence type="ECO:0000256" key="3">
    <source>
        <dbReference type="ARBA" id="ARBA00022989"/>
    </source>
</evidence>
<dbReference type="GO" id="GO:0016020">
    <property type="term" value="C:membrane"/>
    <property type="evidence" value="ECO:0007669"/>
    <property type="project" value="UniProtKB-SubCell"/>
</dbReference>
<feature type="compositionally biased region" description="Basic and acidic residues" evidence="5">
    <location>
        <begin position="987"/>
        <end position="1000"/>
    </location>
</feature>
<keyword evidence="2 6" id="KW-0812">Transmembrane</keyword>
<proteinExistence type="predicted"/>
<feature type="compositionally biased region" description="Polar residues" evidence="5">
    <location>
        <begin position="567"/>
        <end position="602"/>
    </location>
</feature>
<feature type="compositionally biased region" description="Low complexity" evidence="5">
    <location>
        <begin position="177"/>
        <end position="186"/>
    </location>
</feature>
<protein>
    <recommendedName>
        <fullName evidence="7">TM7S3/TM198-like domain-containing protein</fullName>
    </recommendedName>
</protein>
<evidence type="ECO:0000256" key="6">
    <source>
        <dbReference type="SAM" id="Phobius"/>
    </source>
</evidence>
<dbReference type="InterPro" id="IPR025256">
    <property type="entry name" value="TM7S3/TM198-like_dom"/>
</dbReference>
<dbReference type="PANTHER" id="PTHR39469:SF1">
    <property type="entry name" value="DUF4203 DOMAIN-CONTAINING PROTEIN"/>
    <property type="match status" value="1"/>
</dbReference>
<comment type="subcellular location">
    <subcellularLocation>
        <location evidence="1">Membrane</location>
        <topology evidence="1">Multi-pass membrane protein</topology>
    </subcellularLocation>
</comment>
<feature type="transmembrane region" description="Helical" evidence="6">
    <location>
        <begin position="309"/>
        <end position="330"/>
    </location>
</feature>
<keyword evidence="3 6" id="KW-1133">Transmembrane helix</keyword>
<feature type="compositionally biased region" description="Polar residues" evidence="5">
    <location>
        <begin position="162"/>
        <end position="176"/>
    </location>
</feature>
<feature type="compositionally biased region" description="Polar residues" evidence="5">
    <location>
        <begin position="778"/>
        <end position="793"/>
    </location>
</feature>
<evidence type="ECO:0000256" key="4">
    <source>
        <dbReference type="ARBA" id="ARBA00023136"/>
    </source>
</evidence>
<name>A0A3M7CFX2_HORWE</name>
<evidence type="ECO:0000256" key="2">
    <source>
        <dbReference type="ARBA" id="ARBA00022692"/>
    </source>
</evidence>
<dbReference type="Pfam" id="PF13886">
    <property type="entry name" value="TM7S3_TM198"/>
    <property type="match status" value="1"/>
</dbReference>
<feature type="region of interest" description="Disordered" evidence="5">
    <location>
        <begin position="495"/>
        <end position="650"/>
    </location>
</feature>
<dbReference type="EMBL" id="QWIN01000513">
    <property type="protein sequence ID" value="RMY50567.1"/>
    <property type="molecule type" value="Genomic_DNA"/>
</dbReference>
<feature type="transmembrane region" description="Helical" evidence="6">
    <location>
        <begin position="360"/>
        <end position="378"/>
    </location>
</feature>
<feature type="compositionally biased region" description="Polar residues" evidence="5">
    <location>
        <begin position="862"/>
        <end position="874"/>
    </location>
</feature>
<feature type="region of interest" description="Disordered" evidence="5">
    <location>
        <begin position="817"/>
        <end position="949"/>
    </location>
</feature>
<feature type="domain" description="TM7S3/TM198-like" evidence="7">
    <location>
        <begin position="230"/>
        <end position="433"/>
    </location>
</feature>
<keyword evidence="4 6" id="KW-0472">Membrane</keyword>
<dbReference type="AlphaFoldDB" id="A0A3M7CFX2"/>
<dbReference type="Proteomes" id="UP000270230">
    <property type="component" value="Unassembled WGS sequence"/>
</dbReference>
<feature type="transmembrane region" description="Helical" evidence="6">
    <location>
        <begin position="222"/>
        <end position="243"/>
    </location>
</feature>
<evidence type="ECO:0000313" key="8">
    <source>
        <dbReference type="EMBL" id="RMY50567.1"/>
    </source>
</evidence>
<evidence type="ECO:0000313" key="9">
    <source>
        <dbReference type="Proteomes" id="UP000270230"/>
    </source>
</evidence>
<feature type="transmembrane region" description="Helical" evidence="6">
    <location>
        <begin position="336"/>
        <end position="353"/>
    </location>
</feature>
<feature type="compositionally biased region" description="Basic and acidic residues" evidence="5">
    <location>
        <begin position="502"/>
        <end position="518"/>
    </location>
</feature>
<feature type="compositionally biased region" description="Polar residues" evidence="5">
    <location>
        <begin position="693"/>
        <end position="714"/>
    </location>
</feature>
<evidence type="ECO:0000256" key="5">
    <source>
        <dbReference type="SAM" id="MobiDB-lite"/>
    </source>
</evidence>
<feature type="compositionally biased region" description="Low complexity" evidence="5">
    <location>
        <begin position="875"/>
        <end position="885"/>
    </location>
</feature>
<feature type="compositionally biased region" description="Low complexity" evidence="5">
    <location>
        <begin position="827"/>
        <end position="836"/>
    </location>
</feature>
<feature type="compositionally biased region" description="Polar residues" evidence="5">
    <location>
        <begin position="639"/>
        <end position="649"/>
    </location>
</feature>
<feature type="region of interest" description="Disordered" evidence="5">
    <location>
        <begin position="987"/>
        <end position="1082"/>
    </location>
</feature>
<feature type="transmembrane region" description="Helical" evidence="6">
    <location>
        <begin position="283"/>
        <end position="302"/>
    </location>
</feature>
<feature type="compositionally biased region" description="Basic and acidic residues" evidence="5">
    <location>
        <begin position="844"/>
        <end position="861"/>
    </location>
</feature>
<feature type="region of interest" description="Disordered" evidence="5">
    <location>
        <begin position="1119"/>
        <end position="1169"/>
    </location>
</feature>
<feature type="compositionally biased region" description="Polar residues" evidence="5">
    <location>
        <begin position="886"/>
        <end position="925"/>
    </location>
</feature>
<feature type="region of interest" description="Disordered" evidence="5">
    <location>
        <begin position="666"/>
        <end position="801"/>
    </location>
</feature>
<feature type="compositionally biased region" description="Polar residues" evidence="5">
    <location>
        <begin position="187"/>
        <end position="213"/>
    </location>
</feature>
<comment type="caution">
    <text evidence="8">The sequence shown here is derived from an EMBL/GenBank/DDBJ whole genome shotgun (WGS) entry which is preliminary data.</text>
</comment>
<feature type="compositionally biased region" description="Low complexity" evidence="5">
    <location>
        <begin position="138"/>
        <end position="161"/>
    </location>
</feature>
<accession>A0A3M7CFX2</accession>
<gene>
    <name evidence="8" type="ORF">D0865_06836</name>
</gene>
<feature type="transmembrane region" description="Helical" evidence="6">
    <location>
        <begin position="250"/>
        <end position="271"/>
    </location>
</feature>
<feature type="region of interest" description="Disordered" evidence="5">
    <location>
        <begin position="129"/>
        <end position="213"/>
    </location>
</feature>
<dbReference type="OrthoDB" id="102260at2759"/>
<dbReference type="PANTHER" id="PTHR39469">
    <property type="entry name" value="CHROMOSOME 1, WHOLE GENOME SHOTGUN SEQUENCE"/>
    <property type="match status" value="1"/>
</dbReference>
<evidence type="ECO:0000256" key="1">
    <source>
        <dbReference type="ARBA" id="ARBA00004141"/>
    </source>
</evidence>
<reference evidence="8 9" key="1">
    <citation type="journal article" date="2018" name="BMC Genomics">
        <title>Genomic evidence for intraspecific hybridization in a clonal and extremely halotolerant yeast.</title>
        <authorList>
            <person name="Gostincar C."/>
            <person name="Stajich J.E."/>
            <person name="Zupancic J."/>
            <person name="Zalar P."/>
            <person name="Gunde-Cimerman N."/>
        </authorList>
    </citation>
    <scope>NUCLEOTIDE SEQUENCE [LARGE SCALE GENOMIC DNA]</scope>
    <source>
        <strain evidence="8 9">EXF-151</strain>
    </source>
</reference>
<sequence>MPSSPVPVVIASMLIKSYNCEVHAYKQPEDANEMRVRRIWRIISGFSAGVVVSCAHHHINRNLISGLLVDRAAVQVSASGEAGQLTSVRRVSLFCSRHSGERHGHRIAQSSRMLTQTPEIFADSSNALTTSADDADKQSTTSLSDLSTSTGPSTTPQITSGNAKTATTSAFESENLSSSASKTVSSETLQTETGSQIAITSSPTSGDLPTSHQAKLPLQPKITPAIGISGVILLVSGVALCLIGIKHRWLYVFLSTGLLASLGVTILILYVMNPPVSNAIQGAYMVAAVITGLIFGALALIFKEVTEGLGCLLGGFCLAMWLLVLSPGGLVTSTSGLPIFIVAFCLAALALSFSHYTRNYGLIFCTSFAGAQVAILGIDCFSRAGLKEFWIYIWDLNDGEFPINTNTYPITRGIKVEIACTFILFVFGVLSQLKIWKIVRERRAKKFAEKTREDENRNELEEAVGREIETNNVRDRARWEAVYGDKDQTRVHVDSALGSSIRESDPKHSTSVREREVEVAGASETVSNRTSKQKEKPLVTVEPASEDGMSERSSTPSRHHLSEETRTSPPGSQRSTMQLDVQDSGTQDPHQASSMSDCSQDQGIDPGPGVTPLPFSIPGQESEVVMPSSEKGSEASKRASYSSEQTTGVPLTHCALQTVAELGSRVSAVDDDNASSVAATADDDTDVGMPSPKSLSNVTSPKPTRTGNKSTESSGAGKAVEPKFRHSARRSFIEIPVEEDDDEAVVRPAAVLDDPQPVDKGMVEPEVRTSLPADWQTPEKQTAFDNSQATGLASLSDHLPPELSKVAMTYRTNEWAKHITEADTPDADAPSRSSSPGIQVDYEEPAKVDVDALRPEPEKPVRSSSQRPTPTLYRQSSQTTSTSETPVNATRSSSAMQLSRQNSSISTKSPSPNVTHGFRNSSTPLSALPLHEAPGEDVQASAGSRSFSTPMKMANVNNLMDVRNERMVRKPTSLSFNRVSSTPDIKVNDASEIDTGRTSRLEVQANNKTSPGASGPEEEMTLAERKAMMQQQQQLAPRRDPSRASVRQDTWPKQGHSSMIANPNIIYDSHQPKRNNTVDSRRQSNMLAQWRESLQQDAASRNPLRGDEQAHLAMVNERRQNQIHNQAQEARREKRQSAMDIAMRSGQLNNAHRDRLRKMQAQASKRTPQ</sequence>